<proteinExistence type="predicted"/>
<accession>Q6ACR8</accession>
<dbReference type="EMBL" id="AE016822">
    <property type="protein sequence ID" value="AAT89825.1"/>
    <property type="molecule type" value="Genomic_DNA"/>
</dbReference>
<name>Q6ACR8_LEIXX</name>
<gene>
    <name evidence="1" type="ordered locus">Lxx21300</name>
</gene>
<evidence type="ECO:0000313" key="2">
    <source>
        <dbReference type="Proteomes" id="UP000001306"/>
    </source>
</evidence>
<dbReference type="HOGENOM" id="CLU_893695_0_0_11"/>
<dbReference type="KEGG" id="lxx:Lxx21300"/>
<organism evidence="1 2">
    <name type="scientific">Leifsonia xyli subsp. xyli (strain CTCB07)</name>
    <dbReference type="NCBI Taxonomy" id="281090"/>
    <lineage>
        <taxon>Bacteria</taxon>
        <taxon>Bacillati</taxon>
        <taxon>Actinomycetota</taxon>
        <taxon>Actinomycetes</taxon>
        <taxon>Micrococcales</taxon>
        <taxon>Microbacteriaceae</taxon>
        <taxon>Leifsonia</taxon>
    </lineage>
</organism>
<sequence>MYAYASDSGRFCRPRRPRTVLVRGVPRPGRTVLPSRGVAEMFSGHGPLIVVRSLSVPTGSHESKTDLYGSLTLTNGWEQSSGTAFQQGEYDSTPVTGLAPLRPHGVTGSAVRITVNLWDHWEPLFISDTHIANGVIDTSLDPFGVNTKTISGDDDRSVTVIYTKSSTWMEFAVLGVNLTSTHDSDPAAVYGRMSVCAYNAAFRVSCDKNQPHLLFRKDPVDAVNVSVGSSIWSQTPPVYVYSDDSTRKGGIMFDAYLYQYRFMHTDGVLAEGTPTLMQFGSVPDQDKWPHFELDGPDGSVTLYLHTVRRTA</sequence>
<protein>
    <submittedName>
        <fullName evidence="1">Uncharacterized protein</fullName>
    </submittedName>
</protein>
<dbReference type="AlphaFoldDB" id="Q6ACR8"/>
<dbReference type="STRING" id="281090.Lxx21300"/>
<reference evidence="1 2" key="1">
    <citation type="journal article" date="2004" name="Mol. Plant Microbe Interact.">
        <title>The genome sequence of the Gram-positive sugarcane pathogen Leifsonia xyli subsp. xyli.</title>
        <authorList>
            <person name="Monteiro-Vitorello C.B."/>
            <person name="Camargo L.E.A."/>
            <person name="Van Sluys M.A."/>
            <person name="Kitajima J.P."/>
            <person name="Truffi D."/>
            <person name="do Amaral A.M."/>
            <person name="Harakava R."/>
            <person name="de Oliveira J.C.F."/>
            <person name="Wood D."/>
            <person name="de Oliveira M.C."/>
            <person name="Miyaki C.Y."/>
            <person name="Takita M.A."/>
            <person name="da Silva A.C.R."/>
            <person name="Furlan L.R."/>
            <person name="Carraro D.M."/>
            <person name="Camarotte G."/>
            <person name="Almeida N.F. Jr."/>
            <person name="Carrer H."/>
            <person name="Coutinho L.L."/>
            <person name="El-Dorry H.A."/>
            <person name="Ferro M.I.T."/>
            <person name="Gagliardi P.R."/>
            <person name="Giglioti E."/>
            <person name="Goldman M.H.S."/>
            <person name="Goldman G.H."/>
            <person name="Kimura E.T."/>
            <person name="Ferro E.S."/>
            <person name="Kuramae E.E."/>
            <person name="Lemos E.G.M."/>
            <person name="Lemos M.V.F."/>
            <person name="Mauro S.M.Z."/>
            <person name="Machado M.A."/>
            <person name="Marino C.L."/>
            <person name="Menck C.F."/>
            <person name="Nunes L.R."/>
            <person name="Oliveira R.C."/>
            <person name="Pereira G.G."/>
            <person name="Siqueira W."/>
            <person name="de Souza A.A."/>
            <person name="Tsai S.M."/>
            <person name="Zanca A.S."/>
            <person name="Simpson A.J.G."/>
            <person name="Brumbley S.M."/>
            <person name="Setubal J.C."/>
        </authorList>
    </citation>
    <scope>NUCLEOTIDE SEQUENCE [LARGE SCALE GENOMIC DNA]</scope>
    <source>
        <strain evidence="1 2">CTCB07</strain>
    </source>
</reference>
<dbReference type="Proteomes" id="UP000001306">
    <property type="component" value="Chromosome"/>
</dbReference>
<evidence type="ECO:0000313" key="1">
    <source>
        <dbReference type="EMBL" id="AAT89825.1"/>
    </source>
</evidence>
<keyword evidence="2" id="KW-1185">Reference proteome</keyword>